<organism evidence="2">
    <name type="scientific">Lentimicrobium saccharophilum</name>
    <dbReference type="NCBI Taxonomy" id="1678841"/>
    <lineage>
        <taxon>Bacteria</taxon>
        <taxon>Pseudomonadati</taxon>
        <taxon>Bacteroidota</taxon>
        <taxon>Bacteroidia</taxon>
        <taxon>Bacteroidales</taxon>
        <taxon>Lentimicrobiaceae</taxon>
        <taxon>Lentimicrobium</taxon>
    </lineage>
</organism>
<name>A0A0S7BZV7_9BACT</name>
<dbReference type="Proteomes" id="UP000053091">
    <property type="component" value="Unassembled WGS sequence"/>
</dbReference>
<feature type="compositionally biased region" description="Polar residues" evidence="1">
    <location>
        <begin position="18"/>
        <end position="29"/>
    </location>
</feature>
<proteinExistence type="predicted"/>
<evidence type="ECO:0000313" key="3">
    <source>
        <dbReference type="Proteomes" id="UP000053091"/>
    </source>
</evidence>
<gene>
    <name evidence="2" type="ORF">TBC1_11147</name>
</gene>
<accession>A0A0S7BZV7</accession>
<sequence length="73" mass="8100">MSGVRVFRCSGVQVSSTFQTGCRPSSRSLSVHPERSRRGVEGPPLVPLTEFRNPKSKIRNENLYLAGQRPADD</sequence>
<dbReference type="AlphaFoldDB" id="A0A0S7BZV7"/>
<protein>
    <submittedName>
        <fullName evidence="2">Uncharacterized protein</fullName>
    </submittedName>
</protein>
<reference evidence="2" key="1">
    <citation type="journal article" date="2015" name="Genome Announc.">
        <title>Draft Genome Sequence of Bacteroidales Strain TBC1, a Novel Isolate from a Methanogenic Wastewater Treatment System.</title>
        <authorList>
            <person name="Tourlousse D.M."/>
            <person name="Matsuura N."/>
            <person name="Sun L."/>
            <person name="Toyonaga M."/>
            <person name="Kuroda K."/>
            <person name="Ohashi A."/>
            <person name="Cruz R."/>
            <person name="Yamaguchi T."/>
            <person name="Sekiguchi Y."/>
        </authorList>
    </citation>
    <scope>NUCLEOTIDE SEQUENCE [LARGE SCALE GENOMIC DNA]</scope>
    <source>
        <strain evidence="2">TBC1</strain>
    </source>
</reference>
<evidence type="ECO:0000256" key="1">
    <source>
        <dbReference type="SAM" id="MobiDB-lite"/>
    </source>
</evidence>
<dbReference type="STRING" id="1678841.TBC1_11147"/>
<evidence type="ECO:0000313" key="2">
    <source>
        <dbReference type="EMBL" id="GAP42019.1"/>
    </source>
</evidence>
<keyword evidence="3" id="KW-1185">Reference proteome</keyword>
<dbReference type="EMBL" id="DF968182">
    <property type="protein sequence ID" value="GAP42019.1"/>
    <property type="molecule type" value="Genomic_DNA"/>
</dbReference>
<feature type="region of interest" description="Disordered" evidence="1">
    <location>
        <begin position="18"/>
        <end position="51"/>
    </location>
</feature>